<evidence type="ECO:0000256" key="6">
    <source>
        <dbReference type="SAM" id="Coils"/>
    </source>
</evidence>
<dbReference type="Gene3D" id="3.30.70.270">
    <property type="match status" value="1"/>
</dbReference>
<name>A4BQ25_9GAMM</name>
<dbReference type="InterPro" id="IPR000014">
    <property type="entry name" value="PAS"/>
</dbReference>
<dbReference type="PROSITE" id="PS50112">
    <property type="entry name" value="PAS"/>
    <property type="match status" value="2"/>
</dbReference>
<feature type="domain" description="GGDEF" evidence="11">
    <location>
        <begin position="415"/>
        <end position="548"/>
    </location>
</feature>
<dbReference type="SUPFAM" id="SSF55073">
    <property type="entry name" value="Nucleotide cyclase"/>
    <property type="match status" value="1"/>
</dbReference>
<dbReference type="PROSITE" id="PS50887">
    <property type="entry name" value="GGDEF"/>
    <property type="match status" value="1"/>
</dbReference>
<dbReference type="EC" id="3.1.4.52" evidence="2"/>
<dbReference type="InterPro" id="IPR001610">
    <property type="entry name" value="PAC"/>
</dbReference>
<feature type="domain" description="EAL" evidence="10">
    <location>
        <begin position="557"/>
        <end position="811"/>
    </location>
</feature>
<gene>
    <name evidence="12" type="ORF">NB231_04705</name>
</gene>
<evidence type="ECO:0000313" key="12">
    <source>
        <dbReference type="EMBL" id="EAR22180.1"/>
    </source>
</evidence>
<dbReference type="NCBIfam" id="TIGR00229">
    <property type="entry name" value="sensory_box"/>
    <property type="match status" value="2"/>
</dbReference>
<evidence type="ECO:0000256" key="5">
    <source>
        <dbReference type="PROSITE-ProRule" id="PRU00169"/>
    </source>
</evidence>
<dbReference type="NCBIfam" id="TIGR00254">
    <property type="entry name" value="GGDEF"/>
    <property type="match status" value="1"/>
</dbReference>
<feature type="modified residue" description="4-aspartylphosphate" evidence="5">
    <location>
        <position position="56"/>
    </location>
</feature>
<dbReference type="PANTHER" id="PTHR44757">
    <property type="entry name" value="DIGUANYLATE CYCLASE DGCP"/>
    <property type="match status" value="1"/>
</dbReference>
<dbReference type="GO" id="GO:0071111">
    <property type="term" value="F:cyclic-guanylate-specific phosphodiesterase activity"/>
    <property type="evidence" value="ECO:0007669"/>
    <property type="project" value="UniProtKB-EC"/>
</dbReference>
<dbReference type="PROSITE" id="PS50113">
    <property type="entry name" value="PAC"/>
    <property type="match status" value="2"/>
</dbReference>
<dbReference type="InterPro" id="IPR013656">
    <property type="entry name" value="PAS_4"/>
</dbReference>
<dbReference type="SMART" id="SM00052">
    <property type="entry name" value="EAL"/>
    <property type="match status" value="1"/>
</dbReference>
<dbReference type="Gene3D" id="3.20.20.450">
    <property type="entry name" value="EAL domain"/>
    <property type="match status" value="1"/>
</dbReference>
<dbReference type="SMART" id="SM00086">
    <property type="entry name" value="PAC"/>
    <property type="match status" value="2"/>
</dbReference>
<dbReference type="InterPro" id="IPR052155">
    <property type="entry name" value="Biofilm_reg_signaling"/>
</dbReference>
<evidence type="ECO:0000259" key="8">
    <source>
        <dbReference type="PROSITE" id="PS50112"/>
    </source>
</evidence>
<dbReference type="Gene3D" id="3.30.450.20">
    <property type="entry name" value="PAS domain"/>
    <property type="match status" value="2"/>
</dbReference>
<dbReference type="PANTHER" id="PTHR44757:SF2">
    <property type="entry name" value="BIOFILM ARCHITECTURE MAINTENANCE PROTEIN MBAA"/>
    <property type="match status" value="1"/>
</dbReference>
<dbReference type="Proteomes" id="UP000003374">
    <property type="component" value="Unassembled WGS sequence"/>
</dbReference>
<dbReference type="SUPFAM" id="SSF52172">
    <property type="entry name" value="CheY-like"/>
    <property type="match status" value="1"/>
</dbReference>
<organism evidence="12 13">
    <name type="scientific">Nitrococcus mobilis Nb-231</name>
    <dbReference type="NCBI Taxonomy" id="314278"/>
    <lineage>
        <taxon>Bacteria</taxon>
        <taxon>Pseudomonadati</taxon>
        <taxon>Pseudomonadota</taxon>
        <taxon>Gammaproteobacteria</taxon>
        <taxon>Chromatiales</taxon>
        <taxon>Ectothiorhodospiraceae</taxon>
        <taxon>Nitrococcus</taxon>
    </lineage>
</organism>
<dbReference type="PIRSF" id="PIRSF005925">
    <property type="entry name" value="Dos"/>
    <property type="match status" value="1"/>
</dbReference>
<keyword evidence="6" id="KW-0175">Coiled coil</keyword>
<evidence type="ECO:0000259" key="9">
    <source>
        <dbReference type="PROSITE" id="PS50113"/>
    </source>
</evidence>
<keyword evidence="13" id="KW-1185">Reference proteome</keyword>
<dbReference type="Pfam" id="PF13426">
    <property type="entry name" value="PAS_9"/>
    <property type="match status" value="1"/>
</dbReference>
<dbReference type="CDD" id="cd00130">
    <property type="entry name" value="PAS"/>
    <property type="match status" value="2"/>
</dbReference>
<dbReference type="SMART" id="SM00091">
    <property type="entry name" value="PAS"/>
    <property type="match status" value="2"/>
</dbReference>
<evidence type="ECO:0000256" key="3">
    <source>
        <dbReference type="ARBA" id="ARBA00022636"/>
    </source>
</evidence>
<dbReference type="HOGENOM" id="CLU_000445_70_20_6"/>
<evidence type="ECO:0000259" key="10">
    <source>
        <dbReference type="PROSITE" id="PS50883"/>
    </source>
</evidence>
<protein>
    <recommendedName>
        <fullName evidence="2">cyclic-guanylate-specific phosphodiesterase</fullName>
        <ecNumber evidence="2">3.1.4.52</ecNumber>
    </recommendedName>
</protein>
<dbReference type="STRING" id="314278.NB231_04705"/>
<dbReference type="InterPro" id="IPR043128">
    <property type="entry name" value="Rev_trsase/Diguanyl_cyclase"/>
</dbReference>
<dbReference type="OrthoDB" id="1316910at2"/>
<keyword evidence="5" id="KW-0597">Phosphoprotein</keyword>
<dbReference type="SMART" id="SM00267">
    <property type="entry name" value="GGDEF"/>
    <property type="match status" value="1"/>
</dbReference>
<dbReference type="GO" id="GO:0000160">
    <property type="term" value="P:phosphorelay signal transduction system"/>
    <property type="evidence" value="ECO:0007669"/>
    <property type="project" value="InterPro"/>
</dbReference>
<dbReference type="FunFam" id="3.20.20.450:FF:000001">
    <property type="entry name" value="Cyclic di-GMP phosphodiesterase yahA"/>
    <property type="match status" value="1"/>
</dbReference>
<dbReference type="AlphaFoldDB" id="A4BQ25"/>
<dbReference type="Pfam" id="PF08448">
    <property type="entry name" value="PAS_4"/>
    <property type="match status" value="1"/>
</dbReference>
<dbReference type="Pfam" id="PF00990">
    <property type="entry name" value="GGDEF"/>
    <property type="match status" value="1"/>
</dbReference>
<dbReference type="Gene3D" id="3.40.50.2300">
    <property type="match status" value="1"/>
</dbReference>
<feature type="domain" description="PAC" evidence="9">
    <location>
        <begin position="206"/>
        <end position="260"/>
    </location>
</feature>
<accession>A4BQ25</accession>
<dbReference type="InterPro" id="IPR035965">
    <property type="entry name" value="PAS-like_dom_sf"/>
</dbReference>
<keyword evidence="3" id="KW-0973">c-di-GMP</keyword>
<dbReference type="RefSeq" id="WP_005000153.1">
    <property type="nucleotide sequence ID" value="NZ_CH672427.1"/>
</dbReference>
<evidence type="ECO:0000256" key="2">
    <source>
        <dbReference type="ARBA" id="ARBA00012282"/>
    </source>
</evidence>
<dbReference type="InterPro" id="IPR012226">
    <property type="entry name" value="Diguanyl_cyclase/Pdiesterase"/>
</dbReference>
<feature type="domain" description="Response regulatory" evidence="7">
    <location>
        <begin position="6"/>
        <end position="121"/>
    </location>
</feature>
<dbReference type="SMART" id="SM00448">
    <property type="entry name" value="REC"/>
    <property type="match status" value="1"/>
</dbReference>
<evidence type="ECO:0000259" key="11">
    <source>
        <dbReference type="PROSITE" id="PS50887"/>
    </source>
</evidence>
<dbReference type="SUPFAM" id="SSF55785">
    <property type="entry name" value="PYP-like sensor domain (PAS domain)"/>
    <property type="match status" value="2"/>
</dbReference>
<dbReference type="Pfam" id="PF00072">
    <property type="entry name" value="Response_reg"/>
    <property type="match status" value="1"/>
</dbReference>
<feature type="domain" description="PAC" evidence="9">
    <location>
        <begin position="331"/>
        <end position="383"/>
    </location>
</feature>
<evidence type="ECO:0000256" key="1">
    <source>
        <dbReference type="ARBA" id="ARBA00001946"/>
    </source>
</evidence>
<dbReference type="InterPro" id="IPR000700">
    <property type="entry name" value="PAS-assoc_C"/>
</dbReference>
<sequence length="818" mass="91516">MNTPLRVLIIEDSEDDALLVARALRAGGYDPILHRIENASRMEEALQHPWDVIISDYTMPSFSTPQALRLLQRKGVDIPFIMVSGTVGEDRAVQVMKAGAHDYIMKEQLSRLVPAVRRELREAKLRRERVRAQKQLQKLSRAIEQTAECVFITNPDGIIEYVNPAFERLTGFTSEEAMRNSPRILRSGQHSASFYRDMWRTLKDGGVFRGMVINRRKNGALFYEEKVITPIKDSNGVITHFVSTGQNISDRMEAETIRKRLTATLEATTDFVAIADLQGHLLYANAARRSVLGLAPEDKVGICTLSDGHTEWASAKLMSKAIPTAMQEDTWSGELALIDRDGLEIPVSEVIIAHRGPDGEVQFFSAIARNISERKRLEEELAYRASHDALTCLPNRSLLLDRMQQALAYARRYNHRVGVLFVDLDRFKRINDTLGHHAGDTILRTVAERICQGVRRSDTVSRHGGDEFVVIAAQVFDSNDLASIVSKIRKTVSEPIKVKNRQVVLTCSIGIALYPFDGEDTDTLLKNADTAMYQAKENGRNDFQYYTKEMNAQSHEMLNLEEELRRAVKAGEFVLHYQPQVDLQTGALSRLEALIRWQHPERGMLAPGTFIPVLEETGLIEPVGEWVVREAVRQCAVWKEMELPPVTVAVNLSVRQFANLNIAEAIERIVTEAGIPPACLELEITESVLMADAFDGAEALRALSQRGLRVAVDDFGTGYCALHYLRRLPVNTLKVDHSFVSDLEGDPTTAAIVSAIITLGHDLGCKVVAEGVETLAQCNHLHRLGCDLAQGYLYYRPCPPEEIEPLLQGGNHGHYKVQ</sequence>
<comment type="cofactor">
    <cofactor evidence="1">
        <name>Mg(2+)</name>
        <dbReference type="ChEBI" id="CHEBI:18420"/>
    </cofactor>
</comment>
<feature type="domain" description="PAS" evidence="8">
    <location>
        <begin position="135"/>
        <end position="178"/>
    </location>
</feature>
<comment type="catalytic activity">
    <reaction evidence="4">
        <text>3',3'-c-di-GMP + H2O = 5'-phosphoguanylyl(3'-&gt;5')guanosine + H(+)</text>
        <dbReference type="Rhea" id="RHEA:24902"/>
        <dbReference type="ChEBI" id="CHEBI:15377"/>
        <dbReference type="ChEBI" id="CHEBI:15378"/>
        <dbReference type="ChEBI" id="CHEBI:58754"/>
        <dbReference type="ChEBI" id="CHEBI:58805"/>
        <dbReference type="EC" id="3.1.4.52"/>
    </reaction>
    <physiologicalReaction direction="left-to-right" evidence="4">
        <dbReference type="Rhea" id="RHEA:24903"/>
    </physiologicalReaction>
</comment>
<dbReference type="PROSITE" id="PS50110">
    <property type="entry name" value="RESPONSE_REGULATORY"/>
    <property type="match status" value="1"/>
</dbReference>
<reference evidence="12 13" key="1">
    <citation type="submission" date="2006-02" db="EMBL/GenBank/DDBJ databases">
        <authorList>
            <person name="Waterbury J."/>
            <person name="Ferriera S."/>
            <person name="Johnson J."/>
            <person name="Kravitz S."/>
            <person name="Halpern A."/>
            <person name="Remington K."/>
            <person name="Beeson K."/>
            <person name="Tran B."/>
            <person name="Rogers Y.-H."/>
            <person name="Friedman R."/>
            <person name="Venter J.C."/>
        </authorList>
    </citation>
    <scope>NUCLEOTIDE SEQUENCE [LARGE SCALE GENOMIC DNA]</scope>
    <source>
        <strain evidence="12 13">Nb-231</strain>
    </source>
</reference>
<evidence type="ECO:0000256" key="4">
    <source>
        <dbReference type="ARBA" id="ARBA00051114"/>
    </source>
</evidence>
<comment type="caution">
    <text evidence="12">The sequence shown here is derived from an EMBL/GenBank/DDBJ whole genome shotgun (WGS) entry which is preliminary data.</text>
</comment>
<dbReference type="CDD" id="cd00156">
    <property type="entry name" value="REC"/>
    <property type="match status" value="1"/>
</dbReference>
<dbReference type="Pfam" id="PF00563">
    <property type="entry name" value="EAL"/>
    <property type="match status" value="1"/>
</dbReference>
<feature type="coiled-coil region" evidence="6">
    <location>
        <begin position="106"/>
        <end position="142"/>
    </location>
</feature>
<dbReference type="InterPro" id="IPR029787">
    <property type="entry name" value="Nucleotide_cyclase"/>
</dbReference>
<dbReference type="InterPro" id="IPR001633">
    <property type="entry name" value="EAL_dom"/>
</dbReference>
<evidence type="ECO:0000259" key="7">
    <source>
        <dbReference type="PROSITE" id="PS50110"/>
    </source>
</evidence>
<dbReference type="EMBL" id="AAOF01000004">
    <property type="protein sequence ID" value="EAR22180.1"/>
    <property type="molecule type" value="Genomic_DNA"/>
</dbReference>
<dbReference type="InterPro" id="IPR000160">
    <property type="entry name" value="GGDEF_dom"/>
</dbReference>
<feature type="domain" description="PAS" evidence="8">
    <location>
        <begin position="257"/>
        <end position="301"/>
    </location>
</feature>
<evidence type="ECO:0000313" key="13">
    <source>
        <dbReference type="Proteomes" id="UP000003374"/>
    </source>
</evidence>
<dbReference type="eggNOG" id="COG5001">
    <property type="taxonomic scope" value="Bacteria"/>
</dbReference>
<dbReference type="CDD" id="cd01948">
    <property type="entry name" value="EAL"/>
    <property type="match status" value="1"/>
</dbReference>
<dbReference type="PROSITE" id="PS50883">
    <property type="entry name" value="EAL"/>
    <property type="match status" value="1"/>
</dbReference>
<dbReference type="InterPro" id="IPR011006">
    <property type="entry name" value="CheY-like_superfamily"/>
</dbReference>
<dbReference type="InterPro" id="IPR001789">
    <property type="entry name" value="Sig_transdc_resp-reg_receiver"/>
</dbReference>
<dbReference type="CDD" id="cd01949">
    <property type="entry name" value="GGDEF"/>
    <property type="match status" value="1"/>
</dbReference>
<dbReference type="SUPFAM" id="SSF141868">
    <property type="entry name" value="EAL domain-like"/>
    <property type="match status" value="1"/>
</dbReference>
<dbReference type="InterPro" id="IPR035919">
    <property type="entry name" value="EAL_sf"/>
</dbReference>
<dbReference type="GO" id="GO:0071732">
    <property type="term" value="P:cellular response to nitric oxide"/>
    <property type="evidence" value="ECO:0007669"/>
    <property type="project" value="UniProtKB-ARBA"/>
</dbReference>
<dbReference type="FunFam" id="3.30.70.270:FF:000001">
    <property type="entry name" value="Diguanylate cyclase domain protein"/>
    <property type="match status" value="1"/>
</dbReference>
<proteinExistence type="predicted"/>